<dbReference type="EMBL" id="CP002395">
    <property type="protein sequence ID" value="ADU12785.1"/>
    <property type="molecule type" value="Genomic_DNA"/>
</dbReference>
<evidence type="ECO:0008006" key="4">
    <source>
        <dbReference type="Google" id="ProtNLM"/>
    </source>
</evidence>
<dbReference type="OrthoDB" id="7173149at2"/>
<dbReference type="KEGG" id="aex:Astex_1109"/>
<organism evidence="2 3">
    <name type="scientific">Asticcacaulis excentricus (strain ATCC 15261 / DSM 4724 / KCTC 12464 / NCIMB 9791 / VKM B-1370 / CB 48)</name>
    <dbReference type="NCBI Taxonomy" id="573065"/>
    <lineage>
        <taxon>Bacteria</taxon>
        <taxon>Pseudomonadati</taxon>
        <taxon>Pseudomonadota</taxon>
        <taxon>Alphaproteobacteria</taxon>
        <taxon>Caulobacterales</taxon>
        <taxon>Caulobacteraceae</taxon>
        <taxon>Asticcacaulis</taxon>
    </lineage>
</organism>
<keyword evidence="1" id="KW-0812">Transmembrane</keyword>
<proteinExistence type="predicted"/>
<evidence type="ECO:0000313" key="3">
    <source>
        <dbReference type="Proteomes" id="UP000001492"/>
    </source>
</evidence>
<name>E8RMG5_ASTEC</name>
<gene>
    <name evidence="2" type="ordered locus">Astex_1109</name>
</gene>
<dbReference type="STRING" id="573065.Astex_1109"/>
<dbReference type="AlphaFoldDB" id="E8RMG5"/>
<accession>E8RMG5</accession>
<feature type="transmembrane region" description="Helical" evidence="1">
    <location>
        <begin position="115"/>
        <end position="134"/>
    </location>
</feature>
<keyword evidence="3" id="KW-1185">Reference proteome</keyword>
<reference evidence="3" key="1">
    <citation type="submission" date="2010-12" db="EMBL/GenBank/DDBJ databases">
        <title>Complete sequence of chromosome 1 of Asticcacaulis excentricus CB 48.</title>
        <authorList>
            <consortium name="US DOE Joint Genome Institute"/>
            <person name="Lucas S."/>
            <person name="Copeland A."/>
            <person name="Lapidus A."/>
            <person name="Cheng J.-F."/>
            <person name="Bruce D."/>
            <person name="Goodwin L."/>
            <person name="Pitluck S."/>
            <person name="Teshima H."/>
            <person name="Davenport K."/>
            <person name="Detter J.C."/>
            <person name="Han C."/>
            <person name="Tapia R."/>
            <person name="Land M."/>
            <person name="Hauser L."/>
            <person name="Jeffries C."/>
            <person name="Kyrpides N."/>
            <person name="Ivanova N."/>
            <person name="Ovchinnikova G."/>
            <person name="Brun Y.V."/>
            <person name="Woyke T."/>
        </authorList>
    </citation>
    <scope>NUCLEOTIDE SEQUENCE [LARGE SCALE GENOMIC DNA]</scope>
    <source>
        <strain evidence="3">ATCC 15261 / DSM 4724 / KCTC 12464 / NCIMB 9791 / VKM B-1370 / CB 48</strain>
    </source>
</reference>
<feature type="transmembrane region" description="Helical" evidence="1">
    <location>
        <begin position="51"/>
        <end position="71"/>
    </location>
</feature>
<protein>
    <recommendedName>
        <fullName evidence="4">DoxX family protein</fullName>
    </recommendedName>
</protein>
<dbReference type="HOGENOM" id="CLU_1851048_0_0_5"/>
<dbReference type="RefSeq" id="WP_013478617.1">
    <property type="nucleotide sequence ID" value="NC_014816.1"/>
</dbReference>
<evidence type="ECO:0000313" key="2">
    <source>
        <dbReference type="EMBL" id="ADU12785.1"/>
    </source>
</evidence>
<sequence>MITTVSSPFHHELPYLTVCGAAVIVFALGTVEKVMRLRKATRGTDDFFARYERLGLGMAFLTEGLAVAAIITGWALLPAVVGLVGYIVVVAACSLNDESEDRVSLFSVETLRTDLALVGLLVVLLTIAYSLRLAHGSA</sequence>
<keyword evidence="1" id="KW-0472">Membrane</keyword>
<feature type="transmembrane region" description="Helical" evidence="1">
    <location>
        <begin position="13"/>
        <end position="31"/>
    </location>
</feature>
<dbReference type="Proteomes" id="UP000001492">
    <property type="component" value="Chromosome 1"/>
</dbReference>
<keyword evidence="1" id="KW-1133">Transmembrane helix</keyword>
<evidence type="ECO:0000256" key="1">
    <source>
        <dbReference type="SAM" id="Phobius"/>
    </source>
</evidence>